<dbReference type="AlphaFoldDB" id="A0A0K2UEN3"/>
<proteinExistence type="predicted"/>
<keyword evidence="1" id="KW-0732">Signal</keyword>
<sequence length="254" mass="29478">MFYNYSKPTRNMLFKYHVVIMCLMWSALVLADSKALPIKNTSSNGANSEKDIIKKRDIRPHNGLVPTTGKIWPPYPFAEQGYWARKSGFYGPIPDKLRDVSKLNFNNNKFSFGQSPKDYDNSQFIYDDDYSYSSEPYPDPYFSPSPLLESSSYFPQQTLNSINALSQGSFSPQDPHYSPPKDTYRVPHTFNENQFVSSSSKQIPPGKTYYRSLDLGKEGSQRIYLRAEDVFYDKKKYPFYYKPLSTHCYPYCRS</sequence>
<reference evidence="2" key="1">
    <citation type="submission" date="2014-05" db="EMBL/GenBank/DDBJ databases">
        <authorList>
            <person name="Chronopoulou M."/>
        </authorList>
    </citation>
    <scope>NUCLEOTIDE SEQUENCE</scope>
    <source>
        <tissue evidence="2">Whole organism</tissue>
    </source>
</reference>
<dbReference type="EMBL" id="HACA01019154">
    <property type="protein sequence ID" value="CDW36515.1"/>
    <property type="molecule type" value="Transcribed_RNA"/>
</dbReference>
<feature type="signal peptide" evidence="1">
    <location>
        <begin position="1"/>
        <end position="31"/>
    </location>
</feature>
<name>A0A0K2UEN3_LEPSM</name>
<protein>
    <submittedName>
        <fullName evidence="2">Uncharacterized protein</fullName>
    </submittedName>
</protein>
<evidence type="ECO:0000313" key="2">
    <source>
        <dbReference type="EMBL" id="CDW36515.1"/>
    </source>
</evidence>
<feature type="chain" id="PRO_5005488668" evidence="1">
    <location>
        <begin position="32"/>
        <end position="254"/>
    </location>
</feature>
<organism evidence="2">
    <name type="scientific">Lepeophtheirus salmonis</name>
    <name type="common">Salmon louse</name>
    <name type="synonym">Caligus salmonis</name>
    <dbReference type="NCBI Taxonomy" id="72036"/>
    <lineage>
        <taxon>Eukaryota</taxon>
        <taxon>Metazoa</taxon>
        <taxon>Ecdysozoa</taxon>
        <taxon>Arthropoda</taxon>
        <taxon>Crustacea</taxon>
        <taxon>Multicrustacea</taxon>
        <taxon>Hexanauplia</taxon>
        <taxon>Copepoda</taxon>
        <taxon>Siphonostomatoida</taxon>
        <taxon>Caligidae</taxon>
        <taxon>Lepeophtheirus</taxon>
    </lineage>
</organism>
<evidence type="ECO:0000256" key="1">
    <source>
        <dbReference type="SAM" id="SignalP"/>
    </source>
</evidence>
<accession>A0A0K2UEN3</accession>